<sequence length="247" mass="27726">MSANLQLQELAISITAKNLNPTVINPDFLKYTGIVPNEWELARQPIYNNGVLQILFKTGVGIFVQPNAITIVENIGQKPQQEIQVSNITRNLVEKLSQLEYTQLSISPRGFVLFNSEADAYQYIHNRLLAPGPWQEFGGKRVGATLQLTYPLQRGVLNLSINQATVEFPDQVIAAILFSSNFNYPLLGNTPSQKIEDLQQIVANWRDSLNTFEQLLVENFLNFTDVGSDVSVFPSMIPDKLEKGFKI</sequence>
<dbReference type="AlphaFoldDB" id="A0A1X4G5X4"/>
<dbReference type="Proteomes" id="UP000192997">
    <property type="component" value="Unassembled WGS sequence"/>
</dbReference>
<evidence type="ECO:0000313" key="2">
    <source>
        <dbReference type="Proteomes" id="UP000192997"/>
    </source>
</evidence>
<comment type="caution">
    <text evidence="1">The sequence shown here is derived from an EMBL/GenBank/DDBJ whole genome shotgun (WGS) entry which is preliminary data.</text>
</comment>
<dbReference type="RefSeq" id="WP_085728447.1">
    <property type="nucleotide sequence ID" value="NZ_NBYN01000051.1"/>
</dbReference>
<accession>A0A1X4G5X4</accession>
<gene>
    <name evidence="1" type="ORF">B7O87_10250</name>
</gene>
<proteinExistence type="predicted"/>
<evidence type="ECO:0008006" key="3">
    <source>
        <dbReference type="Google" id="ProtNLM"/>
    </source>
</evidence>
<protein>
    <recommendedName>
        <fullName evidence="3">TIGR04255 family protein</fullName>
    </recommendedName>
</protein>
<organism evidence="1 2">
    <name type="scientific">Cylindrospermopsis raciborskii CENA303</name>
    <dbReference type="NCBI Taxonomy" id="1170769"/>
    <lineage>
        <taxon>Bacteria</taxon>
        <taxon>Bacillati</taxon>
        <taxon>Cyanobacteriota</taxon>
        <taxon>Cyanophyceae</taxon>
        <taxon>Nostocales</taxon>
        <taxon>Aphanizomenonaceae</taxon>
        <taxon>Cylindrospermopsis</taxon>
    </lineage>
</organism>
<dbReference type="EMBL" id="NBYN01000051">
    <property type="protein sequence ID" value="OSO90062.1"/>
    <property type="molecule type" value="Genomic_DNA"/>
</dbReference>
<reference evidence="2" key="1">
    <citation type="submission" date="2017-04" db="EMBL/GenBank/DDBJ databases">
        <authorList>
            <person name="Abreu V.A."/>
            <person name="Popin R.V."/>
            <person name="Rigonato J."/>
            <person name="Andreote A.P."/>
            <person name="Schaker P.C."/>
            <person name="Hoff-Risseti C."/>
            <person name="Alvarenga D.O."/>
            <person name="Varani A.M."/>
            <person name="Fiore M.F."/>
        </authorList>
    </citation>
    <scope>NUCLEOTIDE SEQUENCE [LARGE SCALE GENOMIC DNA]</scope>
    <source>
        <strain evidence="2">CENA303</strain>
    </source>
</reference>
<name>A0A1X4G5X4_9CYAN</name>
<evidence type="ECO:0000313" key="1">
    <source>
        <dbReference type="EMBL" id="OSO90062.1"/>
    </source>
</evidence>